<evidence type="ECO:0000256" key="4">
    <source>
        <dbReference type="ARBA" id="ARBA00023034"/>
    </source>
</evidence>
<dbReference type="InterPro" id="IPR056458">
    <property type="entry name" value="TPR_DOP1_M"/>
</dbReference>
<dbReference type="SUPFAM" id="SSF48371">
    <property type="entry name" value="ARM repeat"/>
    <property type="match status" value="1"/>
</dbReference>
<dbReference type="InterPro" id="IPR040314">
    <property type="entry name" value="DOP1"/>
</dbReference>
<evidence type="ECO:0000256" key="7">
    <source>
        <dbReference type="SAM" id="MobiDB-lite"/>
    </source>
</evidence>
<dbReference type="GeneID" id="92179506"/>
<evidence type="ECO:0000256" key="3">
    <source>
        <dbReference type="ARBA" id="ARBA00022927"/>
    </source>
</evidence>
<dbReference type="RefSeq" id="XP_066804053.1">
    <property type="nucleotide sequence ID" value="XM_066945364.1"/>
</dbReference>
<comment type="subcellular location">
    <subcellularLocation>
        <location evidence="1">Golgi apparatus membrane</location>
        <topology evidence="1">Peripheral membrane protein</topology>
    </subcellularLocation>
</comment>
<feature type="domain" description="DOP1-like middle TPR" evidence="9">
    <location>
        <begin position="389"/>
        <end position="558"/>
    </location>
</feature>
<comment type="similarity">
    <text evidence="6">Belongs to the DOP1 family.</text>
</comment>
<dbReference type="InterPro" id="IPR007249">
    <property type="entry name" value="DOP1_N"/>
</dbReference>
<evidence type="ECO:0000313" key="10">
    <source>
        <dbReference type="EMBL" id="KAK8861428.1"/>
    </source>
</evidence>
<dbReference type="GO" id="GO:0000139">
    <property type="term" value="C:Golgi membrane"/>
    <property type="evidence" value="ECO:0007669"/>
    <property type="project" value="UniProtKB-SubCell"/>
</dbReference>
<dbReference type="KEGG" id="kne:92179506"/>
<keyword evidence="2" id="KW-0813">Transport</keyword>
<keyword evidence="5" id="KW-0472">Membrane</keyword>
<dbReference type="PANTHER" id="PTHR14042">
    <property type="entry name" value="DOPEY-RELATED"/>
    <property type="match status" value="1"/>
</dbReference>
<feature type="domain" description="DOP1 N-terminal" evidence="8">
    <location>
        <begin position="95"/>
        <end position="379"/>
    </location>
</feature>
<evidence type="ECO:0000256" key="5">
    <source>
        <dbReference type="ARBA" id="ARBA00023136"/>
    </source>
</evidence>
<keyword evidence="3" id="KW-0653">Protein transport</keyword>
<dbReference type="EMBL" id="JBCAWK010000004">
    <property type="protein sequence ID" value="KAK8861428.1"/>
    <property type="molecule type" value="Genomic_DNA"/>
</dbReference>
<dbReference type="PANTHER" id="PTHR14042:SF24">
    <property type="entry name" value="PROTEIN DOPEY-1 HOMOLOG"/>
    <property type="match status" value="1"/>
</dbReference>
<reference evidence="10 11" key="1">
    <citation type="journal article" date="2024" name="bioRxiv">
        <title>Comparative genomics of Cryptococcus and Kwoniella reveals pathogenesis evolution and contrasting karyotype dynamics via intercentromeric recombination or chromosome fusion.</title>
        <authorList>
            <person name="Coelho M.A."/>
            <person name="David-Palma M."/>
            <person name="Shea T."/>
            <person name="Bowers K."/>
            <person name="McGinley-Smith S."/>
            <person name="Mohammad A.W."/>
            <person name="Gnirke A."/>
            <person name="Yurkov A.M."/>
            <person name="Nowrousian M."/>
            <person name="Sun S."/>
            <person name="Cuomo C.A."/>
            <person name="Heitman J."/>
        </authorList>
    </citation>
    <scope>NUCLEOTIDE SEQUENCE [LARGE SCALE GENOMIC DNA]</scope>
    <source>
        <strain evidence="10 11">CBS 13917</strain>
    </source>
</reference>
<feature type="region of interest" description="Disordered" evidence="7">
    <location>
        <begin position="1"/>
        <end position="81"/>
    </location>
</feature>
<accession>A0AAW0Z151</accession>
<evidence type="ECO:0000256" key="2">
    <source>
        <dbReference type="ARBA" id="ARBA00022448"/>
    </source>
</evidence>
<dbReference type="Pfam" id="PF04118">
    <property type="entry name" value="Dopey_N"/>
    <property type="match status" value="1"/>
</dbReference>
<feature type="compositionally biased region" description="Polar residues" evidence="7">
    <location>
        <begin position="15"/>
        <end position="31"/>
    </location>
</feature>
<dbReference type="AlphaFoldDB" id="A0AAW0Z151"/>
<keyword evidence="11" id="KW-1185">Reference proteome</keyword>
<evidence type="ECO:0000313" key="11">
    <source>
        <dbReference type="Proteomes" id="UP001388673"/>
    </source>
</evidence>
<dbReference type="GO" id="GO:0006895">
    <property type="term" value="P:Golgi to endosome transport"/>
    <property type="evidence" value="ECO:0007669"/>
    <property type="project" value="InterPro"/>
</dbReference>
<dbReference type="InterPro" id="IPR016024">
    <property type="entry name" value="ARM-type_fold"/>
</dbReference>
<dbReference type="Proteomes" id="UP001388673">
    <property type="component" value="Unassembled WGS sequence"/>
</dbReference>
<dbReference type="GO" id="GO:0005802">
    <property type="term" value="C:trans-Golgi network"/>
    <property type="evidence" value="ECO:0007669"/>
    <property type="project" value="TreeGrafter"/>
</dbReference>
<keyword evidence="4" id="KW-0333">Golgi apparatus</keyword>
<evidence type="ECO:0000256" key="1">
    <source>
        <dbReference type="ARBA" id="ARBA00004395"/>
    </source>
</evidence>
<feature type="compositionally biased region" description="Basic residues" evidence="7">
    <location>
        <begin position="32"/>
        <end position="42"/>
    </location>
</feature>
<dbReference type="GO" id="GO:0015031">
    <property type="term" value="P:protein transport"/>
    <property type="evidence" value="ECO:0007669"/>
    <property type="project" value="UniProtKB-KW"/>
</dbReference>
<evidence type="ECO:0000259" key="8">
    <source>
        <dbReference type="Pfam" id="PF04118"/>
    </source>
</evidence>
<dbReference type="Pfam" id="PF24597">
    <property type="entry name" value="TPR_DOP1_M"/>
    <property type="match status" value="1"/>
</dbReference>
<dbReference type="GO" id="GO:0005768">
    <property type="term" value="C:endosome"/>
    <property type="evidence" value="ECO:0007669"/>
    <property type="project" value="TreeGrafter"/>
</dbReference>
<feature type="compositionally biased region" description="Basic and acidic residues" evidence="7">
    <location>
        <begin position="1"/>
        <end position="12"/>
    </location>
</feature>
<evidence type="ECO:0008006" key="12">
    <source>
        <dbReference type="Google" id="ProtNLM"/>
    </source>
</evidence>
<proteinExistence type="inferred from homology"/>
<evidence type="ECO:0000256" key="6">
    <source>
        <dbReference type="ARBA" id="ARBA00046326"/>
    </source>
</evidence>
<dbReference type="GO" id="GO:0005829">
    <property type="term" value="C:cytosol"/>
    <property type="evidence" value="ECO:0007669"/>
    <property type="project" value="GOC"/>
</dbReference>
<sequence length="742" mass="81428">MSHFSPKLDDHSGQAGPSSLPSTRPQSPNSKSLRRPASHGRLSKLMVPGRSRSGSSASQASVNYDETGGDSGRTTPELKRRAGKAAAASLLASDGKYRKFTQLVDRSLQSFESVNEWADFISFLSRLLKTLQTPSPPYTEIPRKLVVAKRLAQCLNPALPSGVHQRALDVYSYIFSIIGVDGLRRDLLIWSSGLFPFFQYAATSVRPLLINVYENYYLPLGEDLRPAIKAFVLALLPGMEEETGDFFDKILSLLDRLSDAVTPSFFLQNIFLILISSPSSRLSALNYLGRRLLKPPATTEGGIGSGLIIRGVSTVLSDETVLVRRSGLDLLLRVVRLDGDLLRDAERKDKETLMRSACGVVLQRELSLSRRVYTWLLGSGESSEEQMIYFKQHGLELLAATLHHDMEKLGSSSESVDVQRPFKIFLSLLDKWEVGSVLSERLAIPALSAVKTASSTGSVAMKDETLATATAVYEAIEPVVIWKILHLSVAEELNASASHTDEEINSVHIPILLDTILIAVTSDHRLEKQVNLDACHLATSLIELIPANTFQKASSTLDEVGADSRTVADLLYSIDGDPHLAQGRLPIEVLPRIAQASFALCAKACSDIESESILEAVKLVSRLIDLEVPSLAFIDGRQWLETLVGALAKLFRYLRPSASLYHIRAVELLWDYNQLAEIHTLENVIARRMAKLPFDSAAFDAFGIFWRLTASSGDMDAVQSALLLQSLGPDAEQATRPGHTVQ</sequence>
<protein>
    <recommendedName>
        <fullName evidence="12">Dopey N-terminal domain-containing protein</fullName>
    </recommendedName>
</protein>
<evidence type="ECO:0000259" key="9">
    <source>
        <dbReference type="Pfam" id="PF24597"/>
    </source>
</evidence>
<name>A0AAW0Z151_9TREE</name>
<organism evidence="10 11">
    <name type="scientific">Kwoniella newhampshirensis</name>
    <dbReference type="NCBI Taxonomy" id="1651941"/>
    <lineage>
        <taxon>Eukaryota</taxon>
        <taxon>Fungi</taxon>
        <taxon>Dikarya</taxon>
        <taxon>Basidiomycota</taxon>
        <taxon>Agaricomycotina</taxon>
        <taxon>Tremellomycetes</taxon>
        <taxon>Tremellales</taxon>
        <taxon>Cryptococcaceae</taxon>
        <taxon>Kwoniella</taxon>
    </lineage>
</organism>
<comment type="caution">
    <text evidence="10">The sequence shown here is derived from an EMBL/GenBank/DDBJ whole genome shotgun (WGS) entry which is preliminary data.</text>
</comment>
<gene>
    <name evidence="10" type="ORF">IAR55_002247</name>
</gene>
<feature type="compositionally biased region" description="Low complexity" evidence="7">
    <location>
        <begin position="49"/>
        <end position="61"/>
    </location>
</feature>